<keyword evidence="2 4" id="KW-0396">Initiation factor</keyword>
<comment type="function">
    <text evidence="4">Component of the eukaryotic translation initiation factor 3 (eIF-3) complex, which is involved in protein synthesis of a specialized repertoire of mRNAs and, together with other initiation factors, stimulates binding of mRNA and methionyl-tRNAi to the 40S ribosome. The eIF-3 complex specifically targets and initiates translation of a subset of mRNAs involved in cell proliferation.</text>
</comment>
<feature type="region of interest" description="Disordered" evidence="6">
    <location>
        <begin position="168"/>
        <end position="232"/>
    </location>
</feature>
<dbReference type="GO" id="GO:0016282">
    <property type="term" value="C:eukaryotic 43S preinitiation complex"/>
    <property type="evidence" value="ECO:0007669"/>
    <property type="project" value="UniProtKB-UniRule"/>
</dbReference>
<evidence type="ECO:0000256" key="3">
    <source>
        <dbReference type="ARBA" id="ARBA00022917"/>
    </source>
</evidence>
<comment type="subunit">
    <text evidence="4">Component of the eukaryotic translation initiation factor 3 (eIF-3) complex.</text>
</comment>
<dbReference type="Pfam" id="PF05470">
    <property type="entry name" value="eIF-3c_N"/>
    <property type="match status" value="1"/>
</dbReference>
<feature type="compositionally biased region" description="Gly residues" evidence="6">
    <location>
        <begin position="882"/>
        <end position="899"/>
    </location>
</feature>
<dbReference type="InterPro" id="IPR036390">
    <property type="entry name" value="WH_DNA-bd_sf"/>
</dbReference>
<dbReference type="GO" id="GO:0005852">
    <property type="term" value="C:eukaryotic translation initiation factor 3 complex"/>
    <property type="evidence" value="ECO:0007669"/>
    <property type="project" value="UniProtKB-UniRule"/>
</dbReference>
<feature type="region of interest" description="Disordered" evidence="6">
    <location>
        <begin position="882"/>
        <end position="929"/>
    </location>
</feature>
<keyword evidence="9" id="KW-1185">Reference proteome</keyword>
<dbReference type="EMBL" id="OX451736">
    <property type="protein sequence ID" value="CAI8591612.1"/>
    <property type="molecule type" value="Genomic_DNA"/>
</dbReference>
<evidence type="ECO:0000256" key="2">
    <source>
        <dbReference type="ARBA" id="ARBA00022540"/>
    </source>
</evidence>
<feature type="region of interest" description="Disordered" evidence="6">
    <location>
        <begin position="136"/>
        <end position="156"/>
    </location>
</feature>
<feature type="compositionally biased region" description="Low complexity" evidence="6">
    <location>
        <begin position="143"/>
        <end position="154"/>
    </location>
</feature>
<evidence type="ECO:0000313" key="8">
    <source>
        <dbReference type="EMBL" id="CAI8591612.1"/>
    </source>
</evidence>
<comment type="similarity">
    <text evidence="4">Belongs to the eIF-3 subunit C family.</text>
</comment>
<dbReference type="GO" id="GO:0001732">
    <property type="term" value="P:formation of cytoplasmic translation initiation complex"/>
    <property type="evidence" value="ECO:0007669"/>
    <property type="project" value="UniProtKB-UniRule"/>
</dbReference>
<feature type="compositionally biased region" description="Polar residues" evidence="6">
    <location>
        <begin position="33"/>
        <end position="49"/>
    </location>
</feature>
<feature type="domain" description="PCI" evidence="7">
    <location>
        <begin position="621"/>
        <end position="793"/>
    </location>
</feature>
<feature type="compositionally biased region" description="Acidic residues" evidence="6">
    <location>
        <begin position="176"/>
        <end position="199"/>
    </location>
</feature>
<dbReference type="Proteomes" id="UP001157006">
    <property type="component" value="Chromosome 1L"/>
</dbReference>
<dbReference type="InterPro" id="IPR000717">
    <property type="entry name" value="PCI_dom"/>
</dbReference>
<evidence type="ECO:0000256" key="5">
    <source>
        <dbReference type="SAM" id="Coils"/>
    </source>
</evidence>
<evidence type="ECO:0000313" key="9">
    <source>
        <dbReference type="Proteomes" id="UP001157006"/>
    </source>
</evidence>
<dbReference type="FunFam" id="1.10.10.10:FF:000300">
    <property type="entry name" value="Eukaryotic translation initiation factor 3 subunit C"/>
    <property type="match status" value="1"/>
</dbReference>
<name>A0AAV0Z4K4_VICFA</name>
<dbReference type="InterPro" id="IPR008905">
    <property type="entry name" value="EIF3C_N_dom"/>
</dbReference>
<dbReference type="InterPro" id="IPR058999">
    <property type="entry name" value="EIF3CL_C"/>
</dbReference>
<feature type="compositionally biased region" description="Basic and acidic residues" evidence="6">
    <location>
        <begin position="201"/>
        <end position="212"/>
    </location>
</feature>
<keyword evidence="5" id="KW-0175">Coiled coil</keyword>
<dbReference type="PROSITE" id="PS50250">
    <property type="entry name" value="PCI"/>
    <property type="match status" value="1"/>
</dbReference>
<evidence type="ECO:0000256" key="4">
    <source>
        <dbReference type="HAMAP-Rule" id="MF_03002"/>
    </source>
</evidence>
<dbReference type="HAMAP" id="MF_03002">
    <property type="entry name" value="eIF3c"/>
    <property type="match status" value="1"/>
</dbReference>
<accession>A0AAV0Z4K4</accession>
<organism evidence="8 9">
    <name type="scientific">Vicia faba</name>
    <name type="common">Broad bean</name>
    <name type="synonym">Faba vulgaris</name>
    <dbReference type="NCBI Taxonomy" id="3906"/>
    <lineage>
        <taxon>Eukaryota</taxon>
        <taxon>Viridiplantae</taxon>
        <taxon>Streptophyta</taxon>
        <taxon>Embryophyta</taxon>
        <taxon>Tracheophyta</taxon>
        <taxon>Spermatophyta</taxon>
        <taxon>Magnoliopsida</taxon>
        <taxon>eudicotyledons</taxon>
        <taxon>Gunneridae</taxon>
        <taxon>Pentapetalae</taxon>
        <taxon>rosids</taxon>
        <taxon>fabids</taxon>
        <taxon>Fabales</taxon>
        <taxon>Fabaceae</taxon>
        <taxon>Papilionoideae</taxon>
        <taxon>50 kb inversion clade</taxon>
        <taxon>NPAAA clade</taxon>
        <taxon>Hologalegina</taxon>
        <taxon>IRL clade</taxon>
        <taxon>Fabeae</taxon>
        <taxon>Vicia</taxon>
    </lineage>
</organism>
<comment type="subcellular location">
    <subcellularLocation>
        <location evidence="4">Cytoplasm</location>
    </subcellularLocation>
</comment>
<feature type="compositionally biased region" description="Acidic residues" evidence="6">
    <location>
        <begin position="213"/>
        <end position="227"/>
    </location>
</feature>
<dbReference type="GO" id="GO:0003743">
    <property type="term" value="F:translation initiation factor activity"/>
    <property type="evidence" value="ECO:0007669"/>
    <property type="project" value="UniProtKB-UniRule"/>
</dbReference>
<feature type="coiled-coil region" evidence="5">
    <location>
        <begin position="443"/>
        <end position="470"/>
    </location>
</feature>
<dbReference type="GO" id="GO:0031369">
    <property type="term" value="F:translation initiation factor binding"/>
    <property type="evidence" value="ECO:0007669"/>
    <property type="project" value="InterPro"/>
</dbReference>
<feature type="compositionally biased region" description="Acidic residues" evidence="6">
    <location>
        <begin position="11"/>
        <end position="26"/>
    </location>
</feature>
<dbReference type="PANTHER" id="PTHR13937:SF0">
    <property type="entry name" value="EUKARYOTIC TRANSLATION INITIATION FACTOR 3 SUBUNIT C-RELATED"/>
    <property type="match status" value="1"/>
</dbReference>
<keyword evidence="3 4" id="KW-0648">Protein biosynthesis</keyword>
<gene>
    <name evidence="8" type="ORF">VFH_I495400</name>
</gene>
<dbReference type="GO" id="GO:0003723">
    <property type="term" value="F:RNA binding"/>
    <property type="evidence" value="ECO:0007669"/>
    <property type="project" value="InterPro"/>
</dbReference>
<dbReference type="InterPro" id="IPR027516">
    <property type="entry name" value="EIF3C"/>
</dbReference>
<dbReference type="Pfam" id="PF01399">
    <property type="entry name" value="PCI"/>
    <property type="match status" value="1"/>
</dbReference>
<proteinExistence type="inferred from homology"/>
<reference evidence="8 9" key="1">
    <citation type="submission" date="2023-01" db="EMBL/GenBank/DDBJ databases">
        <authorList>
            <person name="Kreplak J."/>
        </authorList>
    </citation>
    <scope>NUCLEOTIDE SEQUENCE [LARGE SCALE GENOMIC DNA]</scope>
</reference>
<feature type="region of interest" description="Disordered" evidence="6">
    <location>
        <begin position="820"/>
        <end position="855"/>
    </location>
</feature>
<evidence type="ECO:0000256" key="6">
    <source>
        <dbReference type="SAM" id="MobiDB-lite"/>
    </source>
</evidence>
<sequence>MASRFWTQGDSDSEEEEQSDYDEEIENAAVESAATQGNKSNYYLQGNATDSDDEDGQKRVVKSAKDKRFDEMASTVDQMKNAIKINDWVSLQESFDKINKQLEKVMRVIESVKVPNLYIKALVMLEDFLAEALANKDAKKKMSSSNAKAFNSMKQKLKKNNKQYEELINKCRENPESEEEKYEKDESDEEYESDGEIIEPDQLRKQEPKSDSEAEYEDEKPDADGEGAWDQKLSKKDRLLERQFMKNPSEITWDTVNKKFKEVVAARGKKGTGRFEQVEQLTFLTKVAKTPAQKLEILFSVVSAQFDVNPGLSGHMPINVWKKCVQNMLVILDILVQHPNIKVDDSVELDENETKKGADYDGPIRVWGNLVAFLEKIDAEFFKSLQCIDPHTREYVERLRDEPLFVVLAQNVQEYLERIGDFKASSKVALKRVELIYYKSQEVYEAMRKLAEMTEDADEESEESKGFEDTRIPTAFVVTPEVVARKPTFPEKSRTLMDVLVSLIYKHGDERTKARAMLCDIYHHALLDEFTVARDLLLMSHLQENVHHMDISTQILFNRAMSQLGLCAFRAGLVSEAHGCLAELYSGGRVKELLAQGVSQSRYHEKTPEQERLERRRQMPYHMHINLELLESVHLTSAMLLEVPNMAANVHDAKRRIISKNFRRLLEVSEKQTFTGPPENVRDHVMAATRVLIKGDFLKAFEIIASLDVWKFVKNRDTVLEMLKDKIKEEALRTYLFTFASSYDSLSVNQLTNFFELSLPRVHSIVSRMMVNEELHASWDQPSGCIIFRNVEHSRLQALAFQLTEKLSILAESNERATEARLGGGGLDLPPRRRDGQDYAAAAAGGGTSSGGRWQDLSYSQTRQGGGRAGYGGRALPFNQAGGSGGYSRGRGTAGGGYQSSGRNQGGSALRGPHGDASTRMVSLRGVRA</sequence>
<evidence type="ECO:0000256" key="1">
    <source>
        <dbReference type="ARBA" id="ARBA00022490"/>
    </source>
</evidence>
<keyword evidence="1 4" id="KW-0963">Cytoplasm</keyword>
<dbReference type="GO" id="GO:0033290">
    <property type="term" value="C:eukaryotic 48S preinitiation complex"/>
    <property type="evidence" value="ECO:0007669"/>
    <property type="project" value="UniProtKB-UniRule"/>
</dbReference>
<dbReference type="Pfam" id="PF26569">
    <property type="entry name" value="EIF3CL_C"/>
    <property type="match status" value="1"/>
</dbReference>
<dbReference type="AlphaFoldDB" id="A0AAV0Z4K4"/>
<feature type="region of interest" description="Disordered" evidence="6">
    <location>
        <begin position="1"/>
        <end position="61"/>
    </location>
</feature>
<dbReference type="PANTHER" id="PTHR13937">
    <property type="entry name" value="EUKARYOTIC TRANSLATION INITATION FACTOR 3, SUBUNIT 8 EIF3S8 -RELATED"/>
    <property type="match status" value="1"/>
</dbReference>
<dbReference type="SUPFAM" id="SSF46785">
    <property type="entry name" value="Winged helix' DNA-binding domain"/>
    <property type="match status" value="1"/>
</dbReference>
<protein>
    <recommendedName>
        <fullName evidence="4">Eukaryotic translation initiation factor 3 subunit C</fullName>
        <shortName evidence="4">eIF3c</shortName>
    </recommendedName>
    <alternativeName>
        <fullName evidence="4">Eukaryotic translation initiation factor 3 subunit 8</fullName>
    </alternativeName>
    <alternativeName>
        <fullName evidence="4">eIF3 p110</fullName>
    </alternativeName>
</protein>
<dbReference type="SMART" id="SM00088">
    <property type="entry name" value="PINT"/>
    <property type="match status" value="1"/>
</dbReference>
<evidence type="ECO:0000259" key="7">
    <source>
        <dbReference type="PROSITE" id="PS50250"/>
    </source>
</evidence>